<dbReference type="AlphaFoldDB" id="A0A844CPP3"/>
<dbReference type="Pfam" id="PF07309">
    <property type="entry name" value="FlaF"/>
    <property type="match status" value="1"/>
</dbReference>
<dbReference type="GO" id="GO:0044781">
    <property type="term" value="P:bacterial-type flagellum organization"/>
    <property type="evidence" value="ECO:0007669"/>
    <property type="project" value="InterPro"/>
</dbReference>
<dbReference type="RefSeq" id="WP_343031994.1">
    <property type="nucleotide sequence ID" value="NZ_SZWE01000001.1"/>
</dbReference>
<evidence type="ECO:0000313" key="1">
    <source>
        <dbReference type="EMBL" id="MRU15445.1"/>
    </source>
</evidence>
<protein>
    <submittedName>
        <fullName evidence="1">Flagellar biosynthesis regulator FlaF</fullName>
    </submittedName>
</protein>
<dbReference type="EMBL" id="SZWE01000001">
    <property type="protein sequence ID" value="MRU15445.1"/>
    <property type="molecule type" value="Genomic_DNA"/>
</dbReference>
<dbReference type="NCBIfam" id="NF009435">
    <property type="entry name" value="PRK12794.1"/>
    <property type="match status" value="1"/>
</dbReference>
<dbReference type="InterPro" id="IPR010845">
    <property type="entry name" value="FlaF"/>
</dbReference>
<sequence length="125" mass="13666">MNATLLAQNAYRQDAQAVRTHRGVEYDAIARITHALKTAARHGSTGFPELAAAIHDNRRLWTILATDAADAGNQLPDTLRARIIYLAEFTRLHSSKVLNEKASPAPLIEVNTAILKGLRDGGQEK</sequence>
<dbReference type="Proteomes" id="UP000564704">
    <property type="component" value="Unassembled WGS sequence"/>
</dbReference>
<accession>A0A844CPP3</accession>
<evidence type="ECO:0000313" key="2">
    <source>
        <dbReference type="Proteomes" id="UP000564704"/>
    </source>
</evidence>
<keyword evidence="2" id="KW-1185">Reference proteome</keyword>
<keyword evidence="1" id="KW-0282">Flagellum</keyword>
<keyword evidence="1" id="KW-0969">Cilium</keyword>
<proteinExistence type="predicted"/>
<name>A0A844CPP3_9RHOB</name>
<comment type="caution">
    <text evidence="1">The sequence shown here is derived from an EMBL/GenBank/DDBJ whole genome shotgun (WGS) entry which is preliminary data.</text>
</comment>
<gene>
    <name evidence="1" type="primary">flaF</name>
    <name evidence="1" type="ORF">FDP25_08390</name>
</gene>
<reference evidence="1 2" key="1">
    <citation type="submission" date="2019-05" db="EMBL/GenBank/DDBJ databases">
        <title>Roseovarius bejariae sp. nov., a moderately halophylic bacterium isolated from a saline soil in Rambla Salada (Murcia).</title>
        <authorList>
            <person name="Castro D.J."/>
            <person name="Gomez-Altuve A."/>
            <person name="Reina J.C."/>
            <person name="Rodriguez M."/>
            <person name="Sampedro I."/>
            <person name="Llamas I."/>
            <person name="Martinez-Checa F."/>
        </authorList>
    </citation>
    <scope>NUCLEOTIDE SEQUENCE [LARGE SCALE GENOMIC DNA]</scope>
    <source>
        <strain evidence="1 2">A21</strain>
    </source>
</reference>
<keyword evidence="1" id="KW-0966">Cell projection</keyword>
<organism evidence="1 2">
    <name type="scientific">Roseovarius bejariae</name>
    <dbReference type="NCBI Taxonomy" id="2576383"/>
    <lineage>
        <taxon>Bacteria</taxon>
        <taxon>Pseudomonadati</taxon>
        <taxon>Pseudomonadota</taxon>
        <taxon>Alphaproteobacteria</taxon>
        <taxon>Rhodobacterales</taxon>
        <taxon>Roseobacteraceae</taxon>
        <taxon>Roseovarius</taxon>
    </lineage>
</organism>